<dbReference type="Gene3D" id="1.20.5.1030">
    <property type="entry name" value="Preprotein translocase secy subunit"/>
    <property type="match status" value="1"/>
</dbReference>
<evidence type="ECO:0000256" key="3">
    <source>
        <dbReference type="ARBA" id="ARBA00022475"/>
    </source>
</evidence>
<organism evidence="10">
    <name type="scientific">marine sediment metagenome</name>
    <dbReference type="NCBI Taxonomy" id="412755"/>
    <lineage>
        <taxon>unclassified sequences</taxon>
        <taxon>metagenomes</taxon>
        <taxon>ecological metagenomes</taxon>
    </lineage>
</organism>
<dbReference type="GO" id="GO:0008320">
    <property type="term" value="F:protein transmembrane transporter activity"/>
    <property type="evidence" value="ECO:0007669"/>
    <property type="project" value="InterPro"/>
</dbReference>
<proteinExistence type="predicted"/>
<evidence type="ECO:0000313" key="10">
    <source>
        <dbReference type="EMBL" id="GAH30646.1"/>
    </source>
</evidence>
<dbReference type="Pfam" id="PF00584">
    <property type="entry name" value="SecE"/>
    <property type="match status" value="1"/>
</dbReference>
<dbReference type="AlphaFoldDB" id="X1EBH9"/>
<evidence type="ECO:0000256" key="9">
    <source>
        <dbReference type="SAM" id="Phobius"/>
    </source>
</evidence>
<reference evidence="10" key="1">
    <citation type="journal article" date="2014" name="Front. Microbiol.">
        <title>High frequency of phylogenetically diverse reductive dehalogenase-homologous genes in deep subseafloor sedimentary metagenomes.</title>
        <authorList>
            <person name="Kawai M."/>
            <person name="Futagami T."/>
            <person name="Toyoda A."/>
            <person name="Takaki Y."/>
            <person name="Nishi S."/>
            <person name="Hori S."/>
            <person name="Arai W."/>
            <person name="Tsubouchi T."/>
            <person name="Morono Y."/>
            <person name="Uchiyama I."/>
            <person name="Ito T."/>
            <person name="Fujiyama A."/>
            <person name="Inagaki F."/>
            <person name="Takami H."/>
        </authorList>
    </citation>
    <scope>NUCLEOTIDE SEQUENCE</scope>
    <source>
        <strain evidence="10">Expedition CK06-06</strain>
    </source>
</reference>
<keyword evidence="3" id="KW-1003">Cell membrane</keyword>
<dbReference type="InterPro" id="IPR001901">
    <property type="entry name" value="Translocase_SecE/Sec61-g"/>
</dbReference>
<dbReference type="PANTHER" id="PTHR33910:SF1">
    <property type="entry name" value="PROTEIN TRANSLOCASE SUBUNIT SECE"/>
    <property type="match status" value="1"/>
</dbReference>
<dbReference type="GO" id="GO:0009306">
    <property type="term" value="P:protein secretion"/>
    <property type="evidence" value="ECO:0007669"/>
    <property type="project" value="InterPro"/>
</dbReference>
<keyword evidence="8 9" id="KW-0472">Membrane</keyword>
<keyword evidence="2" id="KW-0813">Transport</keyword>
<evidence type="ECO:0000256" key="5">
    <source>
        <dbReference type="ARBA" id="ARBA00022927"/>
    </source>
</evidence>
<evidence type="ECO:0000256" key="2">
    <source>
        <dbReference type="ARBA" id="ARBA00022448"/>
    </source>
</evidence>
<dbReference type="InterPro" id="IPR005807">
    <property type="entry name" value="SecE_bac"/>
</dbReference>
<dbReference type="InterPro" id="IPR038379">
    <property type="entry name" value="SecE_sf"/>
</dbReference>
<dbReference type="GO" id="GO:0006886">
    <property type="term" value="P:intracellular protein transport"/>
    <property type="evidence" value="ECO:0007669"/>
    <property type="project" value="InterPro"/>
</dbReference>
<evidence type="ECO:0000256" key="8">
    <source>
        <dbReference type="ARBA" id="ARBA00023136"/>
    </source>
</evidence>
<evidence type="ECO:0000256" key="7">
    <source>
        <dbReference type="ARBA" id="ARBA00023010"/>
    </source>
</evidence>
<name>X1EBH9_9ZZZZ</name>
<gene>
    <name evidence="10" type="ORF">S03H2_03490</name>
</gene>
<keyword evidence="4 9" id="KW-0812">Transmembrane</keyword>
<evidence type="ECO:0000256" key="4">
    <source>
        <dbReference type="ARBA" id="ARBA00022692"/>
    </source>
</evidence>
<sequence>MEMKKVNWPTRQETIRKTMVVIGISVAVAAFLGTLDFIFTTLLNKFVL</sequence>
<dbReference type="GO" id="GO:0006605">
    <property type="term" value="P:protein targeting"/>
    <property type="evidence" value="ECO:0007669"/>
    <property type="project" value="InterPro"/>
</dbReference>
<evidence type="ECO:0000256" key="6">
    <source>
        <dbReference type="ARBA" id="ARBA00022989"/>
    </source>
</evidence>
<dbReference type="GO" id="GO:0043952">
    <property type="term" value="P:protein transport by the Sec complex"/>
    <property type="evidence" value="ECO:0007669"/>
    <property type="project" value="TreeGrafter"/>
</dbReference>
<comment type="caution">
    <text evidence="10">The sequence shown here is derived from an EMBL/GenBank/DDBJ whole genome shotgun (WGS) entry which is preliminary data.</text>
</comment>
<dbReference type="EMBL" id="BARU01001292">
    <property type="protein sequence ID" value="GAH30646.1"/>
    <property type="molecule type" value="Genomic_DNA"/>
</dbReference>
<evidence type="ECO:0000256" key="1">
    <source>
        <dbReference type="ARBA" id="ARBA00004370"/>
    </source>
</evidence>
<dbReference type="NCBIfam" id="TIGR00964">
    <property type="entry name" value="secE_bact"/>
    <property type="match status" value="1"/>
</dbReference>
<keyword evidence="5" id="KW-0653">Protein transport</keyword>
<dbReference type="PANTHER" id="PTHR33910">
    <property type="entry name" value="PROTEIN TRANSLOCASE SUBUNIT SECE"/>
    <property type="match status" value="1"/>
</dbReference>
<keyword evidence="7" id="KW-0811">Translocation</keyword>
<protein>
    <recommendedName>
        <fullName evidence="11">Preprotein translocase subunit SecE</fullName>
    </recommendedName>
</protein>
<dbReference type="GO" id="GO:0005886">
    <property type="term" value="C:plasma membrane"/>
    <property type="evidence" value="ECO:0007669"/>
    <property type="project" value="TreeGrafter"/>
</dbReference>
<comment type="subcellular location">
    <subcellularLocation>
        <location evidence="1">Membrane</location>
    </subcellularLocation>
</comment>
<accession>X1EBH9</accession>
<keyword evidence="6 9" id="KW-1133">Transmembrane helix</keyword>
<feature type="transmembrane region" description="Helical" evidence="9">
    <location>
        <begin position="20"/>
        <end position="43"/>
    </location>
</feature>
<evidence type="ECO:0008006" key="11">
    <source>
        <dbReference type="Google" id="ProtNLM"/>
    </source>
</evidence>